<feature type="transmembrane region" description="Helical" evidence="5">
    <location>
        <begin position="102"/>
        <end position="135"/>
    </location>
</feature>
<sequence length="183" mass="19626">MLLLVLGVALWWAAHLFKRFAPDARAQLGDKGPGFVAIALVVAIVLMVFGYRSAGDVFLWAAPYWTLHLNNLVVLVAFYMTSPAPKKGKLLAGMRHPMLAGFALWAGAHLVVNGDLASLVLFGGLLVWALSELVVINRAEPEWQPRPGGSLAKDAMFFGASIVLVLVIGFLHGWLGPSPFPGG</sequence>
<evidence type="ECO:0000256" key="2">
    <source>
        <dbReference type="ARBA" id="ARBA00022692"/>
    </source>
</evidence>
<dbReference type="OrthoDB" id="5293641at2"/>
<evidence type="ECO:0000256" key="1">
    <source>
        <dbReference type="ARBA" id="ARBA00004141"/>
    </source>
</evidence>
<feature type="domain" description="NnrU" evidence="6">
    <location>
        <begin position="3"/>
        <end position="176"/>
    </location>
</feature>
<dbReference type="RefSeq" id="WP_035251755.1">
    <property type="nucleotide sequence ID" value="NZ_AQQY01000007.1"/>
</dbReference>
<protein>
    <submittedName>
        <fullName evidence="7">NnrU family protein</fullName>
    </submittedName>
</protein>
<keyword evidence="8" id="KW-1185">Reference proteome</keyword>
<dbReference type="Pfam" id="PF07298">
    <property type="entry name" value="NnrU"/>
    <property type="match status" value="1"/>
</dbReference>
<dbReference type="GO" id="GO:0016020">
    <property type="term" value="C:membrane"/>
    <property type="evidence" value="ECO:0007669"/>
    <property type="project" value="UniProtKB-SubCell"/>
</dbReference>
<evidence type="ECO:0000256" key="4">
    <source>
        <dbReference type="ARBA" id="ARBA00023136"/>
    </source>
</evidence>
<organism evidence="7 8">
    <name type="scientific">Actibacterium atlanticum</name>
    <dbReference type="NCBI Taxonomy" id="1461693"/>
    <lineage>
        <taxon>Bacteria</taxon>
        <taxon>Pseudomonadati</taxon>
        <taxon>Pseudomonadota</taxon>
        <taxon>Alphaproteobacteria</taxon>
        <taxon>Rhodobacterales</taxon>
        <taxon>Roseobacteraceae</taxon>
        <taxon>Actibacterium</taxon>
    </lineage>
</organism>
<evidence type="ECO:0000313" key="8">
    <source>
        <dbReference type="Proteomes" id="UP000024836"/>
    </source>
</evidence>
<feature type="transmembrane region" description="Helical" evidence="5">
    <location>
        <begin position="58"/>
        <end position="82"/>
    </location>
</feature>
<dbReference type="InterPro" id="IPR009915">
    <property type="entry name" value="NnrU_dom"/>
</dbReference>
<keyword evidence="4 5" id="KW-0472">Membrane</keyword>
<feature type="transmembrane region" description="Helical" evidence="5">
    <location>
        <begin position="155"/>
        <end position="175"/>
    </location>
</feature>
<dbReference type="AlphaFoldDB" id="A0A058ZJ51"/>
<comment type="subcellular location">
    <subcellularLocation>
        <location evidence="1">Membrane</location>
        <topology evidence="1">Multi-pass membrane protein</topology>
    </subcellularLocation>
</comment>
<evidence type="ECO:0000313" key="7">
    <source>
        <dbReference type="EMBL" id="KCV81613.1"/>
    </source>
</evidence>
<evidence type="ECO:0000256" key="3">
    <source>
        <dbReference type="ARBA" id="ARBA00022989"/>
    </source>
</evidence>
<dbReference type="PATRIC" id="fig|1461693.3.peg.2413"/>
<name>A0A058ZJ51_9RHOB</name>
<accession>A0A058ZJ51</accession>
<evidence type="ECO:0000256" key="5">
    <source>
        <dbReference type="SAM" id="Phobius"/>
    </source>
</evidence>
<proteinExistence type="predicted"/>
<dbReference type="eggNOG" id="COG4094">
    <property type="taxonomic scope" value="Bacteria"/>
</dbReference>
<dbReference type="EMBL" id="AQQY01000007">
    <property type="protein sequence ID" value="KCV81613.1"/>
    <property type="molecule type" value="Genomic_DNA"/>
</dbReference>
<dbReference type="Proteomes" id="UP000024836">
    <property type="component" value="Unassembled WGS sequence"/>
</dbReference>
<keyword evidence="3 5" id="KW-1133">Transmembrane helix</keyword>
<evidence type="ECO:0000259" key="6">
    <source>
        <dbReference type="Pfam" id="PF07298"/>
    </source>
</evidence>
<keyword evidence="2 5" id="KW-0812">Transmembrane</keyword>
<dbReference type="STRING" id="1461693.ATO10_11892"/>
<reference evidence="7 8" key="1">
    <citation type="submission" date="2013-04" db="EMBL/GenBank/DDBJ databases">
        <title>Shimia sp. 22II-S11-Z10 Genome Sequencing.</title>
        <authorList>
            <person name="Lai Q."/>
            <person name="Li G."/>
            <person name="Shao Z."/>
        </authorList>
    </citation>
    <scope>NUCLEOTIDE SEQUENCE [LARGE SCALE GENOMIC DNA]</scope>
    <source>
        <strain evidence="8">22II-S11-Z10</strain>
    </source>
</reference>
<feature type="transmembrane region" description="Helical" evidence="5">
    <location>
        <begin position="32"/>
        <end position="51"/>
    </location>
</feature>
<comment type="caution">
    <text evidence="7">The sequence shown here is derived from an EMBL/GenBank/DDBJ whole genome shotgun (WGS) entry which is preliminary data.</text>
</comment>
<gene>
    <name evidence="7" type="ORF">ATO10_11892</name>
</gene>